<name>A0AB32U084_DANRE</name>
<proteinExistence type="predicted"/>
<reference evidence="3" key="1">
    <citation type="submission" date="2025-08" db="UniProtKB">
        <authorList>
            <consortium name="RefSeq"/>
        </authorList>
    </citation>
    <scope>IDENTIFICATION</scope>
    <source>
        <strain evidence="3">Tuebingen</strain>
        <tissue evidence="3">Fibroblasts and whole tissue</tissue>
    </source>
</reference>
<evidence type="ECO:0000256" key="1">
    <source>
        <dbReference type="SAM" id="MobiDB-lite"/>
    </source>
</evidence>
<dbReference type="AlphaFoldDB" id="A0AB32U084"/>
<feature type="region of interest" description="Disordered" evidence="1">
    <location>
        <begin position="81"/>
        <end position="101"/>
    </location>
</feature>
<gene>
    <name evidence="3" type="primary">zgc:194044</name>
    <name evidence="3 4" type="ORF">zgc:194007</name>
</gene>
<accession>A0AB32U084</accession>
<feature type="compositionally biased region" description="Basic and acidic residues" evidence="1">
    <location>
        <begin position="82"/>
        <end position="96"/>
    </location>
</feature>
<dbReference type="RefSeq" id="XP_068079092.1">
    <property type="nucleotide sequence ID" value="XM_068222991.2"/>
</dbReference>
<dbReference type="Proteomes" id="UP000000437">
    <property type="component" value="Chromosome 8"/>
</dbReference>
<keyword evidence="2" id="KW-1185">Reference proteome</keyword>
<protein>
    <submittedName>
        <fullName evidence="3">Uncharacterized protein isoform X1</fullName>
    </submittedName>
</protein>
<sequence length="190" mass="21607">MFVGNPTTRMNVCLCFNTWVPYTIQDFSDAFCSQKKRDVNCAINVPVTVIPTLFVSLTKRNWQRSCITEHMMTETTDINVPEETRQSKDYQSDFRGKNPPVPIADISISDDSKPANSNHKCLHCEETYENHKKMKKLCSAVWKQISTDDMSSDRNSITSVISSDSGYASRKNTDLEVSEIEDVDFLNKTS</sequence>
<evidence type="ECO:0000313" key="3">
    <source>
        <dbReference type="RefSeq" id="XP_068079092.1"/>
    </source>
</evidence>
<organism evidence="2 3">
    <name type="scientific">Danio rerio</name>
    <name type="common">Zebrafish</name>
    <name type="synonym">Brachydanio rerio</name>
    <dbReference type="NCBI Taxonomy" id="7955"/>
    <lineage>
        <taxon>Eukaryota</taxon>
        <taxon>Metazoa</taxon>
        <taxon>Chordata</taxon>
        <taxon>Craniata</taxon>
        <taxon>Vertebrata</taxon>
        <taxon>Euteleostomi</taxon>
        <taxon>Actinopterygii</taxon>
        <taxon>Neopterygii</taxon>
        <taxon>Teleostei</taxon>
        <taxon>Ostariophysi</taxon>
        <taxon>Cypriniformes</taxon>
        <taxon>Danionidae</taxon>
        <taxon>Danioninae</taxon>
        <taxon>Danio</taxon>
    </lineage>
</organism>
<dbReference type="AGR" id="ZFIN:ZDB-GENE-081022-49"/>
<evidence type="ECO:0000313" key="4">
    <source>
        <dbReference type="ZFIN" id="ZDB-GENE-081022-49"/>
    </source>
</evidence>
<dbReference type="ZFIN" id="ZDB-GENE-081022-49">
    <property type="gene designation" value="zgc:194007"/>
</dbReference>
<evidence type="ECO:0000313" key="2">
    <source>
        <dbReference type="Proteomes" id="UP000000437"/>
    </source>
</evidence>